<dbReference type="PANTHER" id="PTHR32552">
    <property type="entry name" value="FERRICHROME IRON RECEPTOR-RELATED"/>
    <property type="match status" value="1"/>
</dbReference>
<keyword evidence="5 11" id="KW-0812">Transmembrane</keyword>
<comment type="caution">
    <text evidence="15">The sequence shown here is derived from an EMBL/GenBank/DDBJ whole genome shotgun (WGS) entry which is preliminary data.</text>
</comment>
<proteinExistence type="inferred from homology"/>
<dbReference type="Pfam" id="PF07715">
    <property type="entry name" value="Plug"/>
    <property type="match status" value="1"/>
</dbReference>
<dbReference type="InterPro" id="IPR000531">
    <property type="entry name" value="Beta-barrel_TonB"/>
</dbReference>
<keyword evidence="3 11" id="KW-1134">Transmembrane beta strand</keyword>
<keyword evidence="10 11" id="KW-0998">Cell outer membrane</keyword>
<keyword evidence="16" id="KW-1185">Reference proteome</keyword>
<dbReference type="SUPFAM" id="SSF56935">
    <property type="entry name" value="Porins"/>
    <property type="match status" value="1"/>
</dbReference>
<reference evidence="15 16" key="1">
    <citation type="submission" date="2023-03" db="EMBL/GenBank/DDBJ databases">
        <title>Thalassotalea loyana LMG 22536T draft genome sequence.</title>
        <authorList>
            <person name="Sawabe T."/>
        </authorList>
    </citation>
    <scope>NUCLEOTIDE SEQUENCE [LARGE SCALE GENOMIC DNA]</scope>
    <source>
        <strain evidence="15 16">LMG 22536</strain>
    </source>
</reference>
<dbReference type="Pfam" id="PF00593">
    <property type="entry name" value="TonB_dep_Rec_b-barrel"/>
    <property type="match status" value="1"/>
</dbReference>
<evidence type="ECO:0000259" key="13">
    <source>
        <dbReference type="Pfam" id="PF00593"/>
    </source>
</evidence>
<dbReference type="Proteomes" id="UP001157134">
    <property type="component" value="Unassembled WGS sequence"/>
</dbReference>
<protein>
    <submittedName>
        <fullName evidence="15">TonB-dependent receptor</fullName>
    </submittedName>
</protein>
<keyword evidence="15" id="KW-0675">Receptor</keyword>
<evidence type="ECO:0000256" key="2">
    <source>
        <dbReference type="ARBA" id="ARBA00022448"/>
    </source>
</evidence>
<evidence type="ECO:0000256" key="11">
    <source>
        <dbReference type="PROSITE-ProRule" id="PRU01360"/>
    </source>
</evidence>
<evidence type="ECO:0000256" key="6">
    <source>
        <dbReference type="ARBA" id="ARBA00023004"/>
    </source>
</evidence>
<evidence type="ECO:0000256" key="3">
    <source>
        <dbReference type="ARBA" id="ARBA00022452"/>
    </source>
</evidence>
<dbReference type="InterPro" id="IPR036942">
    <property type="entry name" value="Beta-barrel_TonB_sf"/>
</dbReference>
<organism evidence="15 16">
    <name type="scientific">Thalassotalea loyana</name>
    <dbReference type="NCBI Taxonomy" id="280483"/>
    <lineage>
        <taxon>Bacteria</taxon>
        <taxon>Pseudomonadati</taxon>
        <taxon>Pseudomonadota</taxon>
        <taxon>Gammaproteobacteria</taxon>
        <taxon>Alteromonadales</taxon>
        <taxon>Colwelliaceae</taxon>
        <taxon>Thalassotalea</taxon>
    </lineage>
</organism>
<keyword evidence="6" id="KW-0408">Iron</keyword>
<evidence type="ECO:0000256" key="4">
    <source>
        <dbReference type="ARBA" id="ARBA00022496"/>
    </source>
</evidence>
<evidence type="ECO:0000259" key="14">
    <source>
        <dbReference type="Pfam" id="PF07715"/>
    </source>
</evidence>
<dbReference type="InterPro" id="IPR012910">
    <property type="entry name" value="Plug_dom"/>
</dbReference>
<evidence type="ECO:0000256" key="7">
    <source>
        <dbReference type="ARBA" id="ARBA00023065"/>
    </source>
</evidence>
<keyword evidence="4" id="KW-0410">Iron transport</keyword>
<keyword evidence="8 12" id="KW-0798">TonB box</keyword>
<evidence type="ECO:0000256" key="10">
    <source>
        <dbReference type="ARBA" id="ARBA00023237"/>
    </source>
</evidence>
<dbReference type="InterPro" id="IPR039426">
    <property type="entry name" value="TonB-dep_rcpt-like"/>
</dbReference>
<evidence type="ECO:0000313" key="15">
    <source>
        <dbReference type="EMBL" id="GLX84351.1"/>
    </source>
</evidence>
<feature type="domain" description="TonB-dependent receptor-like beta-barrel" evidence="13">
    <location>
        <begin position="291"/>
        <end position="814"/>
    </location>
</feature>
<dbReference type="RefSeq" id="WP_284295908.1">
    <property type="nucleotide sequence ID" value="NZ_BSSV01000001.1"/>
</dbReference>
<keyword evidence="7" id="KW-0406">Ion transport</keyword>
<evidence type="ECO:0000256" key="9">
    <source>
        <dbReference type="ARBA" id="ARBA00023136"/>
    </source>
</evidence>
<evidence type="ECO:0000256" key="5">
    <source>
        <dbReference type="ARBA" id="ARBA00022692"/>
    </source>
</evidence>
<evidence type="ECO:0000256" key="1">
    <source>
        <dbReference type="ARBA" id="ARBA00004571"/>
    </source>
</evidence>
<feature type="domain" description="TonB-dependent receptor plug" evidence="14">
    <location>
        <begin position="46"/>
        <end position="152"/>
    </location>
</feature>
<gene>
    <name evidence="15" type="ORF">tloyanaT_06030</name>
</gene>
<evidence type="ECO:0000256" key="12">
    <source>
        <dbReference type="RuleBase" id="RU003357"/>
    </source>
</evidence>
<comment type="similarity">
    <text evidence="11 12">Belongs to the TonB-dependent receptor family.</text>
</comment>
<sequence>MTKFYVNQLLTFTVCAVSISNVHAQPDKSLIEVIEVTAQKRTQSINEIPMSISAFNANQLEELGIEDSTDLANIVPGLNYSDTAFGPPVYTLRGVGFNESSAQATSTVGVYVDEVAIPFPIMTKAANLDLERVEILKGPQGTLFGRNTTAGAVHYIAAKPSQDFESGITATVGRFNTFSGEGYITGALTDDLNGRAAMKLVKANEGWQESVSRDDQLGKKDKLTARLSFDWGISDKTNALLSLSYNNDESETLAPQAIEYIAAKAGGAINSSFDIFGPILDSETNPQLFPGNNDKINAADWTADRTPALAHEMQSLSLNINHQFSDSLTFVSLTGIHQFEDNGSQYERGGTAGVTAGYIRNLTGGSLDTVFGGSLKDFYEGHLHGDYASVPDSEYVPSDYVFQYGTIDSFSQEFRLTNTLPNSVWIAGLYYSKNDVDYRTTQDWGLATNVNIAPTEGFGFNKLTNAIEQETTTKAIFANVDWQYSDKLSYVVGLRYSDDEAKYKGCTEDIDGAGLALFNQFFFGGEDSGGEVNGCVTVIDFGGPEQRVGQIQETLSEDSLSWRFAANYQWSDATSLYASYSRGFKAGSFPSLAAIVENQLDPVVQEQLDAYEIGMKAMLADNSAQLNLSAFYYDYKDKQLLTKKIIPVFRTAFTLGNIDESYVQGAEMSLQWYPTDRLYVGLSASYIDSEVTSGNGFNQLGEALDLTGSPLPFTSDFQTNLIVQYEWEVGSKFTGFVSFDGAYSSEFSADFQAQVSTTNQVSDFIGSPVEVIIPPQPYQYDERFTQPDYFIANARIGIESKQDDWRAYLWVRNLTDEYYISSVVKNNEMVAAYPGMTKTYGITFEKTFF</sequence>
<comment type="subcellular location">
    <subcellularLocation>
        <location evidence="1 11">Cell outer membrane</location>
        <topology evidence="1 11">Multi-pass membrane protein</topology>
    </subcellularLocation>
</comment>
<dbReference type="EMBL" id="BSSV01000001">
    <property type="protein sequence ID" value="GLX84351.1"/>
    <property type="molecule type" value="Genomic_DNA"/>
</dbReference>
<dbReference type="Gene3D" id="2.40.170.20">
    <property type="entry name" value="TonB-dependent receptor, beta-barrel domain"/>
    <property type="match status" value="1"/>
</dbReference>
<accession>A0ABQ6HCZ0</accession>
<keyword evidence="9 11" id="KW-0472">Membrane</keyword>
<evidence type="ECO:0000313" key="16">
    <source>
        <dbReference type="Proteomes" id="UP001157134"/>
    </source>
</evidence>
<keyword evidence="2 11" id="KW-0813">Transport</keyword>
<dbReference type="PANTHER" id="PTHR32552:SF81">
    <property type="entry name" value="TONB-DEPENDENT OUTER MEMBRANE RECEPTOR"/>
    <property type="match status" value="1"/>
</dbReference>
<dbReference type="PROSITE" id="PS52016">
    <property type="entry name" value="TONB_DEPENDENT_REC_3"/>
    <property type="match status" value="1"/>
</dbReference>
<evidence type="ECO:0000256" key="8">
    <source>
        <dbReference type="ARBA" id="ARBA00023077"/>
    </source>
</evidence>
<name>A0ABQ6HCZ0_9GAMM</name>